<dbReference type="InterPro" id="IPR031161">
    <property type="entry name" value="Peptidase_M60_dom"/>
</dbReference>
<dbReference type="Ensembl" id="ENSSAUT00010001731.1">
    <property type="protein sequence ID" value="ENSSAUP00010001662.1"/>
    <property type="gene ID" value="ENSSAUG00010000796.1"/>
</dbReference>
<dbReference type="SUPFAM" id="SSF52317">
    <property type="entry name" value="Class I glutamine amidotransferase-like"/>
    <property type="match status" value="1"/>
</dbReference>
<dbReference type="InterPro" id="IPR029062">
    <property type="entry name" value="Class_I_gatase-like"/>
</dbReference>
<comment type="similarity">
    <text evidence="1">Belongs to the TCAF family.</text>
</comment>
<dbReference type="InterPro" id="IPR042279">
    <property type="entry name" value="Pep_M60_3"/>
</dbReference>
<dbReference type="PANTHER" id="PTHR15730:SF5">
    <property type="entry name" value="SI:CH211-210B2.2-RELATED"/>
    <property type="match status" value="1"/>
</dbReference>
<evidence type="ECO:0000313" key="4">
    <source>
        <dbReference type="Proteomes" id="UP000472265"/>
    </source>
</evidence>
<reference evidence="3" key="3">
    <citation type="submission" date="2025-09" db="UniProtKB">
        <authorList>
            <consortium name="Ensembl"/>
        </authorList>
    </citation>
    <scope>IDENTIFICATION</scope>
</reference>
<dbReference type="GO" id="GO:0044325">
    <property type="term" value="F:transmembrane transporter binding"/>
    <property type="evidence" value="ECO:0007669"/>
    <property type="project" value="TreeGrafter"/>
</dbReference>
<name>A0A671TLH5_SPAAU</name>
<evidence type="ECO:0000256" key="1">
    <source>
        <dbReference type="ARBA" id="ARBA00009770"/>
    </source>
</evidence>
<reference evidence="3" key="1">
    <citation type="submission" date="2021-04" db="EMBL/GenBank/DDBJ databases">
        <authorList>
            <consortium name="Wellcome Sanger Institute Data Sharing"/>
        </authorList>
    </citation>
    <scope>NUCLEOTIDE SEQUENCE [LARGE SCALE GENOMIC DNA]</scope>
</reference>
<sequence>MSNQPTQNQHEAAYLSLMRGLRELDLRGPSVPSDLVLIGDHAFPLAMNSQGQVLMAASLYGSGRIVVLGHEAYLTAFPALVENALTWLRGDGSDNLSVGVHNNIRAVADNLSRSSFKAEVVGAFSKTLGVGVYVTDAYSVGAHVKDLVAFMKAGGGVLIAGQAWSWAGAHPKENTLLLFDGNKVSGVAGIYFSDHQGEVECLPVYPQIPSSWMAVVTGKDFEDDLEFLLQGVSEFDLQGGAVHSEVLVHGSLAFPIGTTGDRRAFLAGAYYGQGRVIVVTHEGLLGRETLAPFWINALHWLDEGRQGVVGVMPDHALKVLSKSGLKCEKTNFRNDLSVFVCTAYSDDRAKEIQDFVAEGGGLLIGGHAWYWAQTHSGQNPLTDFSGNKILNKMGLSLLAATIGGGLYKAPVPSQAVKDTDHFRHLLNRFAGHVTQGKELSKHEEECLKKLGQDCATYLNMKARDCSSYTQVVSTLTDILMKSGMPQVSTVLSCSPKRCQQSQTPTPVTIVDHFIHTVEQTNYNQYNICLPQIQIGCQTDRLNHAELKRAPCVHERFPVTSNMMQVWNLWGGLIYLLAPPKTQVEGLEVTVQMAVPAPYYKSGVTTTAEWSLLRTAPSPWAELEFDNIILTVPSEAVRNLDRPDELAALWNDIMKAIADLAVIPHKFPRKERFVTDVQISCGWMHSGYPVMAHKASAAELVSINHAKSNGIWGPIHELGHNQQRGCWEFPSHTTECTCNLWSVYVHEEVLGINRAQAHPAMTLASRNARAAEYAKGGRKLSDWHMWVALETYMQLQEKFGWDAFKKVFAAYHKMSNFPQDNKGKMNLYAETFSQTVKMNLEGFFKAWGWPIETATEEKLSNLPPWSDHPMTQYD</sequence>
<protein>
    <submittedName>
        <fullName evidence="3">Si:ch211-210b2.2</fullName>
    </submittedName>
</protein>
<evidence type="ECO:0000259" key="2">
    <source>
        <dbReference type="PROSITE" id="PS51723"/>
    </source>
</evidence>
<accession>A0A671TLH5</accession>
<organism evidence="3 4">
    <name type="scientific">Sparus aurata</name>
    <name type="common">Gilthead sea bream</name>
    <dbReference type="NCBI Taxonomy" id="8175"/>
    <lineage>
        <taxon>Eukaryota</taxon>
        <taxon>Metazoa</taxon>
        <taxon>Chordata</taxon>
        <taxon>Craniata</taxon>
        <taxon>Vertebrata</taxon>
        <taxon>Euteleostomi</taxon>
        <taxon>Actinopterygii</taxon>
        <taxon>Neopterygii</taxon>
        <taxon>Teleostei</taxon>
        <taxon>Neoteleostei</taxon>
        <taxon>Acanthomorphata</taxon>
        <taxon>Eupercaria</taxon>
        <taxon>Spariformes</taxon>
        <taxon>Sparidae</taxon>
        <taxon>Sparus</taxon>
    </lineage>
</organism>
<dbReference type="SMART" id="SM01276">
    <property type="entry name" value="M60-like"/>
    <property type="match status" value="1"/>
</dbReference>
<dbReference type="GO" id="GO:0090314">
    <property type="term" value="P:positive regulation of protein targeting to membrane"/>
    <property type="evidence" value="ECO:0007669"/>
    <property type="project" value="TreeGrafter"/>
</dbReference>
<gene>
    <name evidence="3" type="primary">LOC115569421</name>
</gene>
<keyword evidence="4" id="KW-1185">Reference proteome</keyword>
<dbReference type="Gene3D" id="1.10.390.30">
    <property type="entry name" value="Peptidase M60, enhancin-like domain 3"/>
    <property type="match status" value="1"/>
</dbReference>
<feature type="domain" description="Peptidase M60" evidence="2">
    <location>
        <begin position="500"/>
        <end position="799"/>
    </location>
</feature>
<dbReference type="InterPro" id="IPR035423">
    <property type="entry name" value="M60-like_N"/>
</dbReference>
<evidence type="ECO:0000313" key="3">
    <source>
        <dbReference type="Ensembl" id="ENSSAUP00010001662.1"/>
    </source>
</evidence>
<dbReference type="Pfam" id="PF17291">
    <property type="entry name" value="M60-like_N"/>
    <property type="match status" value="1"/>
</dbReference>
<reference evidence="3" key="2">
    <citation type="submission" date="2025-08" db="UniProtKB">
        <authorList>
            <consortium name="Ensembl"/>
        </authorList>
    </citation>
    <scope>IDENTIFICATION</scope>
</reference>
<dbReference type="Proteomes" id="UP000472265">
    <property type="component" value="Chromosome 2"/>
</dbReference>
<dbReference type="PROSITE" id="PS51723">
    <property type="entry name" value="PEPTIDASE_M60"/>
    <property type="match status" value="1"/>
</dbReference>
<dbReference type="Gene3D" id="3.40.390.80">
    <property type="entry name" value="Peptidase M60, enhancin-like domain 2"/>
    <property type="match status" value="1"/>
</dbReference>
<dbReference type="GeneTree" id="ENSGT00390000017365"/>
<dbReference type="AlphaFoldDB" id="A0A671TLH5"/>
<dbReference type="InterPro" id="IPR051244">
    <property type="entry name" value="TCAF"/>
</dbReference>
<dbReference type="FunFam" id="3.40.390.80:FF:000001">
    <property type="entry name" value="TRPM8 channel-associated factor 1"/>
    <property type="match status" value="1"/>
</dbReference>
<dbReference type="Pfam" id="PF13402">
    <property type="entry name" value="Peptidase_M60"/>
    <property type="match status" value="1"/>
</dbReference>
<proteinExistence type="inferred from homology"/>
<dbReference type="GO" id="GO:0005886">
    <property type="term" value="C:plasma membrane"/>
    <property type="evidence" value="ECO:0007669"/>
    <property type="project" value="TreeGrafter"/>
</dbReference>
<dbReference type="PANTHER" id="PTHR15730">
    <property type="entry name" value="EXPERIMENTAL AUTOIMMUNE PROSTATITIS ANTIGEN 2-RELATED"/>
    <property type="match status" value="1"/>
</dbReference>